<dbReference type="Gene3D" id="1.40.20.10">
    <property type="entry name" value="CHAD domain"/>
    <property type="match status" value="1"/>
</dbReference>
<dbReference type="PANTHER" id="PTHR39339:SF1">
    <property type="entry name" value="CHAD DOMAIN-CONTAINING PROTEIN"/>
    <property type="match status" value="1"/>
</dbReference>
<dbReference type="InterPro" id="IPR038186">
    <property type="entry name" value="CHAD_dom_sf"/>
</dbReference>
<dbReference type="Proteomes" id="UP001179121">
    <property type="component" value="Chromosome"/>
</dbReference>
<evidence type="ECO:0000313" key="3">
    <source>
        <dbReference type="EMBL" id="CAI4031351.1"/>
    </source>
</evidence>
<protein>
    <submittedName>
        <fullName evidence="3">CYTH and CHAD domain-containing protein</fullName>
    </submittedName>
</protein>
<dbReference type="KEGG" id="nti:DNFV4_01774"/>
<dbReference type="CDD" id="cd07374">
    <property type="entry name" value="CYTH-like_Pase"/>
    <property type="match status" value="1"/>
</dbReference>
<dbReference type="RefSeq" id="WP_289268279.1">
    <property type="nucleotide sequence ID" value="NZ_OX365700.1"/>
</dbReference>
<accession>A0AA86MYC7</accession>
<gene>
    <name evidence="3" type="ORF">DNFV4_01774</name>
</gene>
<dbReference type="PROSITE" id="PS51708">
    <property type="entry name" value="CHAD"/>
    <property type="match status" value="1"/>
</dbReference>
<dbReference type="InterPro" id="IPR023577">
    <property type="entry name" value="CYTH_domain"/>
</dbReference>
<evidence type="ECO:0000313" key="4">
    <source>
        <dbReference type="Proteomes" id="UP001179121"/>
    </source>
</evidence>
<name>A0AA86MYC7_9BACT</name>
<dbReference type="InterPro" id="IPR033469">
    <property type="entry name" value="CYTH-like_dom_sf"/>
</dbReference>
<dbReference type="AlphaFoldDB" id="A0AA86MYC7"/>
<evidence type="ECO:0000256" key="1">
    <source>
        <dbReference type="SAM" id="MobiDB-lite"/>
    </source>
</evidence>
<feature type="domain" description="CHAD" evidence="2">
    <location>
        <begin position="241"/>
        <end position="515"/>
    </location>
</feature>
<dbReference type="Gene3D" id="2.40.320.10">
    <property type="entry name" value="Hypothetical Protein Pfu-838710-001"/>
    <property type="match status" value="1"/>
</dbReference>
<evidence type="ECO:0000259" key="2">
    <source>
        <dbReference type="PROSITE" id="PS51708"/>
    </source>
</evidence>
<sequence>MPQPSGSHHGEPSGSSGGAVTDLPADSVRARKRAVGSSATGAMTVTLSLERERKLSAGRSFRLPDLQGAPFPPRLLTSTYFDTEGYRLATAGITLRRRVQQRRSGWQLKLPCAEGRYEVEAKGGPGRPPVQLLDPLFAHLRGTPVAPVVMMRTWRTGVRISTNGRPVAEVVLDAVSVLVDRRVVRHFREVEIELLDGDEEVLDRLEDQLRQAGAGDHDGRPKMFRALDLSLQEPVPPVAPNAPIIDHLRALLSAQVASWLRHDPLVRIGETVEAVHQMRVATRRLRALLRAARPLLVPEWSEQVRSELSWLAGVLGPARDLDVLIEYFQQELATLEPREAPPVRRLIRRLRRDRASVQEELISALRTDRYLAALDLAEAGSRHPQVIPSDVSLHEIAAAEFRKLRKAVRALPELPSDEELHRVRIKVKRARYAAELAETTVGRPASRFIQRAKELQDILGMHQDAVVAEGRVRSYLDGSQSRTAAFAAGRMVERQRQRKLRAREQFALAWKKLEKRGKKAWG</sequence>
<dbReference type="PANTHER" id="PTHR39339">
    <property type="entry name" value="SLR1444 PROTEIN"/>
    <property type="match status" value="1"/>
</dbReference>
<keyword evidence="4" id="KW-1185">Reference proteome</keyword>
<proteinExistence type="predicted"/>
<dbReference type="EMBL" id="OX365700">
    <property type="protein sequence ID" value="CAI4031351.1"/>
    <property type="molecule type" value="Genomic_DNA"/>
</dbReference>
<dbReference type="SMART" id="SM00880">
    <property type="entry name" value="CHAD"/>
    <property type="match status" value="1"/>
</dbReference>
<dbReference type="Pfam" id="PF01928">
    <property type="entry name" value="CYTH"/>
    <property type="match status" value="1"/>
</dbReference>
<dbReference type="SUPFAM" id="SSF55154">
    <property type="entry name" value="CYTH-like phosphatases"/>
    <property type="match status" value="1"/>
</dbReference>
<feature type="region of interest" description="Disordered" evidence="1">
    <location>
        <begin position="1"/>
        <end position="25"/>
    </location>
</feature>
<organism evidence="3 4">
    <name type="scientific">Nitrospira tepida</name>
    <dbReference type="NCBI Taxonomy" id="2973512"/>
    <lineage>
        <taxon>Bacteria</taxon>
        <taxon>Pseudomonadati</taxon>
        <taxon>Nitrospirota</taxon>
        <taxon>Nitrospiria</taxon>
        <taxon>Nitrospirales</taxon>
        <taxon>Nitrospiraceae</taxon>
        <taxon>Nitrospira</taxon>
    </lineage>
</organism>
<dbReference type="SMART" id="SM01118">
    <property type="entry name" value="CYTH"/>
    <property type="match status" value="1"/>
</dbReference>
<dbReference type="InterPro" id="IPR007899">
    <property type="entry name" value="CHAD_dom"/>
</dbReference>
<dbReference type="Pfam" id="PF05235">
    <property type="entry name" value="CHAD"/>
    <property type="match status" value="1"/>
</dbReference>
<reference evidence="3" key="1">
    <citation type="submission" date="2022-10" db="EMBL/GenBank/DDBJ databases">
        <authorList>
            <person name="Koch H."/>
        </authorList>
    </citation>
    <scope>NUCLEOTIDE SEQUENCE</scope>
    <source>
        <strain evidence="3">DNF</strain>
    </source>
</reference>